<dbReference type="InterPro" id="IPR000914">
    <property type="entry name" value="SBP_5_dom"/>
</dbReference>
<dbReference type="SUPFAM" id="SSF53850">
    <property type="entry name" value="Periplasmic binding protein-like II"/>
    <property type="match status" value="1"/>
</dbReference>
<dbReference type="AlphaFoldDB" id="A0A0F8Z5M6"/>
<keyword evidence="2" id="KW-0813">Transport</keyword>
<dbReference type="Gene3D" id="3.40.190.10">
    <property type="entry name" value="Periplasmic binding protein-like II"/>
    <property type="match status" value="1"/>
</dbReference>
<accession>A0A0F8Z5M6</accession>
<organism evidence="5">
    <name type="scientific">marine sediment metagenome</name>
    <dbReference type="NCBI Taxonomy" id="412755"/>
    <lineage>
        <taxon>unclassified sequences</taxon>
        <taxon>metagenomes</taxon>
        <taxon>ecological metagenomes</taxon>
    </lineage>
</organism>
<dbReference type="Pfam" id="PF00496">
    <property type="entry name" value="SBP_bac_5"/>
    <property type="match status" value="1"/>
</dbReference>
<evidence type="ECO:0000259" key="4">
    <source>
        <dbReference type="Pfam" id="PF00496"/>
    </source>
</evidence>
<proteinExistence type="inferred from homology"/>
<comment type="similarity">
    <text evidence="1">Belongs to the bacterial solute-binding protein 5 family.</text>
</comment>
<evidence type="ECO:0000256" key="1">
    <source>
        <dbReference type="ARBA" id="ARBA00005695"/>
    </source>
</evidence>
<evidence type="ECO:0000256" key="2">
    <source>
        <dbReference type="ARBA" id="ARBA00022448"/>
    </source>
</evidence>
<feature type="non-terminal residue" evidence="5">
    <location>
        <position position="244"/>
    </location>
</feature>
<protein>
    <recommendedName>
        <fullName evidence="4">Solute-binding protein family 5 domain-containing protein</fullName>
    </recommendedName>
</protein>
<evidence type="ECO:0000313" key="5">
    <source>
        <dbReference type="EMBL" id="KKK89073.1"/>
    </source>
</evidence>
<gene>
    <name evidence="5" type="ORF">LCGC14_2736790</name>
</gene>
<comment type="caution">
    <text evidence="5">The sequence shown here is derived from an EMBL/GenBank/DDBJ whole genome shotgun (WGS) entry which is preliminary data.</text>
</comment>
<dbReference type="GO" id="GO:1904680">
    <property type="term" value="F:peptide transmembrane transporter activity"/>
    <property type="evidence" value="ECO:0007669"/>
    <property type="project" value="TreeGrafter"/>
</dbReference>
<sequence length="244" mass="27910">MKKLIFILCLVPAVMLYGASLVNAGQKLPPHWNEREGGTLVWGKVSTPGTLDPHVSVANVTSRTVKRLFEGLLERDLTVPSTKGIPPIKSALAKKWEVSEDGLMYTFYLRKDVLFHNDDPFNADAVVFSFRRWTDKNFEYFYPRAESILHFVARYIKAVEKVDDYTVQIQLKQRNAHFLEMLVEPSGLGQADIVCPSVVKELGNEGFARQPCGTGPFKFVERIRGEKIVLERNEKYWRELAYLK</sequence>
<feature type="domain" description="Solute-binding protein family 5" evidence="4">
    <location>
        <begin position="88"/>
        <end position="244"/>
    </location>
</feature>
<dbReference type="InterPro" id="IPR039424">
    <property type="entry name" value="SBP_5"/>
</dbReference>
<evidence type="ECO:0000256" key="3">
    <source>
        <dbReference type="ARBA" id="ARBA00022729"/>
    </source>
</evidence>
<reference evidence="5" key="1">
    <citation type="journal article" date="2015" name="Nature">
        <title>Complex archaea that bridge the gap between prokaryotes and eukaryotes.</title>
        <authorList>
            <person name="Spang A."/>
            <person name="Saw J.H."/>
            <person name="Jorgensen S.L."/>
            <person name="Zaremba-Niedzwiedzka K."/>
            <person name="Martijn J."/>
            <person name="Lind A.E."/>
            <person name="van Eijk R."/>
            <person name="Schleper C."/>
            <person name="Guy L."/>
            <person name="Ettema T.J."/>
        </authorList>
    </citation>
    <scope>NUCLEOTIDE SEQUENCE</scope>
</reference>
<dbReference type="GO" id="GO:0015833">
    <property type="term" value="P:peptide transport"/>
    <property type="evidence" value="ECO:0007669"/>
    <property type="project" value="TreeGrafter"/>
</dbReference>
<dbReference type="PANTHER" id="PTHR30290:SF9">
    <property type="entry name" value="OLIGOPEPTIDE-BINDING PROTEIN APPA"/>
    <property type="match status" value="1"/>
</dbReference>
<dbReference type="PANTHER" id="PTHR30290">
    <property type="entry name" value="PERIPLASMIC BINDING COMPONENT OF ABC TRANSPORTER"/>
    <property type="match status" value="1"/>
</dbReference>
<name>A0A0F8Z5M6_9ZZZZ</name>
<keyword evidence="3" id="KW-0732">Signal</keyword>
<dbReference type="EMBL" id="LAZR01049681">
    <property type="protein sequence ID" value="KKK89073.1"/>
    <property type="molecule type" value="Genomic_DNA"/>
</dbReference>